<accession>A0A4R7TBD1</accession>
<dbReference type="PANTHER" id="PTHR30032:SF4">
    <property type="entry name" value="AMIDASE ENHANCER"/>
    <property type="match status" value="1"/>
</dbReference>
<dbReference type="EMBL" id="SOCE01000001">
    <property type="protein sequence ID" value="TDU88577.1"/>
    <property type="molecule type" value="Genomic_DNA"/>
</dbReference>
<evidence type="ECO:0000313" key="4">
    <source>
        <dbReference type="Proteomes" id="UP000295151"/>
    </source>
</evidence>
<evidence type="ECO:0000256" key="1">
    <source>
        <dbReference type="SAM" id="SignalP"/>
    </source>
</evidence>
<dbReference type="Proteomes" id="UP000295151">
    <property type="component" value="Unassembled WGS sequence"/>
</dbReference>
<protein>
    <submittedName>
        <fullName evidence="3">SpoIID/LytB domain protein</fullName>
    </submittedName>
</protein>
<name>A0A4R7TBD1_9ACTN</name>
<evidence type="ECO:0000259" key="2">
    <source>
        <dbReference type="Pfam" id="PF08486"/>
    </source>
</evidence>
<dbReference type="NCBIfam" id="TIGR02669">
    <property type="entry name" value="SpoIID_LytB"/>
    <property type="match status" value="1"/>
</dbReference>
<dbReference type="RefSeq" id="WP_133978184.1">
    <property type="nucleotide sequence ID" value="NZ_SOCE01000001.1"/>
</dbReference>
<keyword evidence="4" id="KW-1185">Reference proteome</keyword>
<reference evidence="3 4" key="1">
    <citation type="submission" date="2019-03" db="EMBL/GenBank/DDBJ databases">
        <title>Genomic Encyclopedia of Type Strains, Phase III (KMG-III): the genomes of soil and plant-associated and newly described type strains.</title>
        <authorList>
            <person name="Whitman W."/>
        </authorList>
    </citation>
    <scope>NUCLEOTIDE SEQUENCE [LARGE SCALE GENOMIC DNA]</scope>
    <source>
        <strain evidence="3 4">VKM Ac-2575</strain>
    </source>
</reference>
<feature type="chain" id="PRO_5020552193" evidence="1">
    <location>
        <begin position="22"/>
        <end position="407"/>
    </location>
</feature>
<proteinExistence type="predicted"/>
<evidence type="ECO:0000313" key="3">
    <source>
        <dbReference type="EMBL" id="TDU88577.1"/>
    </source>
</evidence>
<dbReference type="OrthoDB" id="9773852at2"/>
<feature type="domain" description="Sporulation stage II protein D amidase enhancer LytB N-terminal" evidence="2">
    <location>
        <begin position="188"/>
        <end position="276"/>
    </location>
</feature>
<feature type="signal peptide" evidence="1">
    <location>
        <begin position="1"/>
        <end position="21"/>
    </location>
</feature>
<dbReference type="Pfam" id="PF08486">
    <property type="entry name" value="SpoIID"/>
    <property type="match status" value="1"/>
</dbReference>
<organism evidence="3 4">
    <name type="scientific">Kribbella voronezhensis</name>
    <dbReference type="NCBI Taxonomy" id="2512212"/>
    <lineage>
        <taxon>Bacteria</taxon>
        <taxon>Bacillati</taxon>
        <taxon>Actinomycetota</taxon>
        <taxon>Actinomycetes</taxon>
        <taxon>Propionibacteriales</taxon>
        <taxon>Kribbellaceae</taxon>
        <taxon>Kribbella</taxon>
    </lineage>
</organism>
<dbReference type="GO" id="GO:0030288">
    <property type="term" value="C:outer membrane-bounded periplasmic space"/>
    <property type="evidence" value="ECO:0007669"/>
    <property type="project" value="TreeGrafter"/>
</dbReference>
<dbReference type="PANTHER" id="PTHR30032">
    <property type="entry name" value="N-ACETYLMURAMOYL-L-ALANINE AMIDASE-RELATED"/>
    <property type="match status" value="1"/>
</dbReference>
<sequence>MKRAVLIVLVAATLPTGLAVAREADPAETQATTTISGRGFGHGRGMSQYGAQGAAIAGKSVKQILDFYYPGTAVGKATGNVRIRLTADTTDGVRVVATDNLKVRDLKAGKLYTLPKASTRNQWSIDPSGDSGTKVSSFDSKKRVWTLWRTMKGMAQFEGPAVTALILPSGSQARYRGILRAIDTSGPHLDTVNVLSLETYLRGVVPREALYTWRPAALQAQAVAARTYAVYHRRRSTERAYDLCDTILCQVYGGYNSEESSTNAAIAATAGQIRLYKSVPIIAEFSSSNGGATTPGDLAYQVQKVDTWDAYPGNRNPNASWTVTRPTSQVQAAFGVGVLRSLKVTARTGVGPGGGRVLRVEAVGVNGQKKAMTGDQLRSRLRLRSAWFSFVPAPASALDISSDQETR</sequence>
<dbReference type="InterPro" id="IPR051922">
    <property type="entry name" value="Bact_Sporulation_Assoc"/>
</dbReference>
<dbReference type="AlphaFoldDB" id="A0A4R7TBD1"/>
<comment type="caution">
    <text evidence="3">The sequence shown here is derived from an EMBL/GenBank/DDBJ whole genome shotgun (WGS) entry which is preliminary data.</text>
</comment>
<dbReference type="GO" id="GO:0030435">
    <property type="term" value="P:sporulation resulting in formation of a cellular spore"/>
    <property type="evidence" value="ECO:0007669"/>
    <property type="project" value="InterPro"/>
</dbReference>
<dbReference type="InterPro" id="IPR013486">
    <property type="entry name" value="SpoIID/LytB"/>
</dbReference>
<keyword evidence="1" id="KW-0732">Signal</keyword>
<gene>
    <name evidence="3" type="ORF">EV138_2123</name>
</gene>
<dbReference type="InterPro" id="IPR013693">
    <property type="entry name" value="SpoIID/LytB_N"/>
</dbReference>